<organism evidence="7">
    <name type="scientific">uncultured delta proteobacterium</name>
    <dbReference type="NCBI Taxonomy" id="34034"/>
    <lineage>
        <taxon>Bacteria</taxon>
        <taxon>Deltaproteobacteria</taxon>
        <taxon>environmental samples</taxon>
    </lineage>
</organism>
<accession>A0A212JZU8</accession>
<gene>
    <name evidence="7" type="ORF">KL86DPRO_20410</name>
</gene>
<dbReference type="Pfam" id="PF02518">
    <property type="entry name" value="HATPase_c"/>
    <property type="match status" value="1"/>
</dbReference>
<feature type="domain" description="Histidine kinase" evidence="6">
    <location>
        <begin position="231"/>
        <end position="468"/>
    </location>
</feature>
<dbReference type="InterPro" id="IPR003594">
    <property type="entry name" value="HATPase_dom"/>
</dbReference>
<dbReference type="GO" id="GO:0004673">
    <property type="term" value="F:protein histidine kinase activity"/>
    <property type="evidence" value="ECO:0007669"/>
    <property type="project" value="UniProtKB-EC"/>
</dbReference>
<proteinExistence type="predicted"/>
<dbReference type="EC" id="2.7.13.3" evidence="2"/>
<evidence type="ECO:0000256" key="4">
    <source>
        <dbReference type="ARBA" id="ARBA00022777"/>
    </source>
</evidence>
<sequence length="475" mass="54330">MLHSSDYGPGSETANRHRMVLEERIREKISDYAYYKFTVRQTRALNIFFDLAQEYEDLLYLYHLPVQVLQFFFNLKAELYARDDSGSFVVQTPKVGPETSLPTLAELSLGPRPSLPSSSDASDAPSTWWFFPVKGRPSTSRTLRDDNGSGPQEAAPTHRDEREILAVLAILPQSSLTEHEKLFYEKFANRLGFCLHNRILALKNLEHIEFVRTLVHDIGHNVIVPNLHFKLLMRQMADKISALRQLSDTILCEREDEITSLHTLCDRIEEHYDEISKHFHQSSFFLETLLRQSHFDQGRYVLQRTVFNLVSRVVAPQFERYRLRFQERDIAVAEDYDADTARLTVNGDIGLLSQVIANFFSNAVKYTRQTPGKEGLLVRCSVHAFPNVFGEGRDGVRVEVLSTGVPIPRNEADQLFSENFRASNTENEHGTGHGLYFSRLIINQHGGQCGYRNTEEGNIFYLVLPIHNPELDGPA</sequence>
<evidence type="ECO:0000256" key="1">
    <source>
        <dbReference type="ARBA" id="ARBA00000085"/>
    </source>
</evidence>
<feature type="region of interest" description="Disordered" evidence="5">
    <location>
        <begin position="137"/>
        <end position="158"/>
    </location>
</feature>
<dbReference type="PANTHER" id="PTHR42878">
    <property type="entry name" value="TWO-COMPONENT HISTIDINE KINASE"/>
    <property type="match status" value="1"/>
</dbReference>
<protein>
    <recommendedName>
        <fullName evidence="2">histidine kinase</fullName>
        <ecNumber evidence="2">2.7.13.3</ecNumber>
    </recommendedName>
</protein>
<dbReference type="InterPro" id="IPR005467">
    <property type="entry name" value="His_kinase_dom"/>
</dbReference>
<evidence type="ECO:0000256" key="3">
    <source>
        <dbReference type="ARBA" id="ARBA00022679"/>
    </source>
</evidence>
<dbReference type="PRINTS" id="PR00344">
    <property type="entry name" value="BCTRLSENSOR"/>
</dbReference>
<evidence type="ECO:0000256" key="2">
    <source>
        <dbReference type="ARBA" id="ARBA00012438"/>
    </source>
</evidence>
<comment type="catalytic activity">
    <reaction evidence="1">
        <text>ATP + protein L-histidine = ADP + protein N-phospho-L-histidine.</text>
        <dbReference type="EC" id="2.7.13.3"/>
    </reaction>
</comment>
<evidence type="ECO:0000259" key="6">
    <source>
        <dbReference type="PROSITE" id="PS50109"/>
    </source>
</evidence>
<dbReference type="GO" id="GO:0000156">
    <property type="term" value="F:phosphorelay response regulator activity"/>
    <property type="evidence" value="ECO:0007669"/>
    <property type="project" value="TreeGrafter"/>
</dbReference>
<dbReference type="Gene3D" id="3.30.565.10">
    <property type="entry name" value="Histidine kinase-like ATPase, C-terminal domain"/>
    <property type="match status" value="1"/>
</dbReference>
<name>A0A212JZU8_9DELT</name>
<evidence type="ECO:0000313" key="7">
    <source>
        <dbReference type="EMBL" id="SBW04994.1"/>
    </source>
</evidence>
<dbReference type="InterPro" id="IPR036890">
    <property type="entry name" value="HATPase_C_sf"/>
</dbReference>
<evidence type="ECO:0000256" key="5">
    <source>
        <dbReference type="SAM" id="MobiDB-lite"/>
    </source>
</evidence>
<reference evidence="7" key="1">
    <citation type="submission" date="2016-04" db="EMBL/GenBank/DDBJ databases">
        <authorList>
            <person name="Evans L.H."/>
            <person name="Alamgir A."/>
            <person name="Owens N."/>
            <person name="Weber N.D."/>
            <person name="Virtaneva K."/>
            <person name="Barbian K."/>
            <person name="Babar A."/>
            <person name="Rosenke K."/>
        </authorList>
    </citation>
    <scope>NUCLEOTIDE SEQUENCE</scope>
    <source>
        <strain evidence="7">86</strain>
    </source>
</reference>
<dbReference type="GO" id="GO:0030295">
    <property type="term" value="F:protein kinase activator activity"/>
    <property type="evidence" value="ECO:0007669"/>
    <property type="project" value="TreeGrafter"/>
</dbReference>
<dbReference type="GO" id="GO:0007234">
    <property type="term" value="P:osmosensory signaling via phosphorelay pathway"/>
    <property type="evidence" value="ECO:0007669"/>
    <property type="project" value="TreeGrafter"/>
</dbReference>
<dbReference type="InterPro" id="IPR050351">
    <property type="entry name" value="BphY/WalK/GraS-like"/>
</dbReference>
<dbReference type="PROSITE" id="PS50109">
    <property type="entry name" value="HIS_KIN"/>
    <property type="match status" value="1"/>
</dbReference>
<keyword evidence="4 7" id="KW-0418">Kinase</keyword>
<keyword evidence="3" id="KW-0808">Transferase</keyword>
<dbReference type="AlphaFoldDB" id="A0A212JZU8"/>
<dbReference type="EMBL" id="FLUQ01000002">
    <property type="protein sequence ID" value="SBW04994.1"/>
    <property type="molecule type" value="Genomic_DNA"/>
</dbReference>
<dbReference type="InterPro" id="IPR004358">
    <property type="entry name" value="Sig_transdc_His_kin-like_C"/>
</dbReference>
<dbReference type="SUPFAM" id="SSF55874">
    <property type="entry name" value="ATPase domain of HSP90 chaperone/DNA topoisomerase II/histidine kinase"/>
    <property type="match status" value="1"/>
</dbReference>
<dbReference type="PANTHER" id="PTHR42878:SF14">
    <property type="entry name" value="OSMOLARITY TWO-COMPONENT SYSTEM PROTEIN SSK1"/>
    <property type="match status" value="1"/>
</dbReference>
<dbReference type="SMART" id="SM00387">
    <property type="entry name" value="HATPase_c"/>
    <property type="match status" value="1"/>
</dbReference>